<dbReference type="InterPro" id="IPR040183">
    <property type="entry name" value="THUMPD1-like"/>
</dbReference>
<evidence type="ECO:0000313" key="4">
    <source>
        <dbReference type="EMBL" id="KAF7161147.1"/>
    </source>
</evidence>
<feature type="region of interest" description="Disordered" evidence="2">
    <location>
        <begin position="1"/>
        <end position="34"/>
    </location>
</feature>
<dbReference type="EMBL" id="JACBAG010001919">
    <property type="protein sequence ID" value="KAF7175798.1"/>
    <property type="molecule type" value="Genomic_DNA"/>
</dbReference>
<reference evidence="5" key="1">
    <citation type="submission" date="2020-06" db="EMBL/GenBank/DDBJ databases">
        <title>Draft genome sequences of strains closely related to Aspergillus parafelis and Aspergillus hiratsukae.</title>
        <authorList>
            <person name="Dos Santos R.A.C."/>
            <person name="Rivero-Menendez O."/>
            <person name="Steenwyk J.L."/>
            <person name="Mead M.E."/>
            <person name="Goldman G.H."/>
            <person name="Alastruey-Izquierdo A."/>
            <person name="Rokas A."/>
        </authorList>
    </citation>
    <scope>NUCLEOTIDE SEQUENCE</scope>
    <source>
        <strain evidence="4">CNM-CM5623</strain>
        <strain evidence="5">CNM-CM7691</strain>
    </source>
</reference>
<dbReference type="Proteomes" id="UP000654922">
    <property type="component" value="Unassembled WGS sequence"/>
</dbReference>
<dbReference type="PANTHER" id="PTHR13452">
    <property type="entry name" value="THUMP DOMAIN CONTAINING PROTEIN 1-RELATED"/>
    <property type="match status" value="1"/>
</dbReference>
<dbReference type="AlphaFoldDB" id="A0A8H6V234"/>
<gene>
    <name evidence="4" type="ORF">CNMCM5623_006791</name>
    <name evidence="5" type="ORF">CNMCM7691_010204</name>
</gene>
<evidence type="ECO:0000313" key="6">
    <source>
        <dbReference type="Proteomes" id="UP000641853"/>
    </source>
</evidence>
<dbReference type="GO" id="GO:0006400">
    <property type="term" value="P:tRNA modification"/>
    <property type="evidence" value="ECO:0007669"/>
    <property type="project" value="InterPro"/>
</dbReference>
<dbReference type="CDD" id="cd11717">
    <property type="entry name" value="THUMP_THUMPD1_like"/>
    <property type="match status" value="1"/>
</dbReference>
<keyword evidence="1" id="KW-0694">RNA-binding</keyword>
<proteinExistence type="predicted"/>
<evidence type="ECO:0000313" key="5">
    <source>
        <dbReference type="EMBL" id="KAF7175798.1"/>
    </source>
</evidence>
<dbReference type="InterPro" id="IPR004114">
    <property type="entry name" value="THUMP_dom"/>
</dbReference>
<protein>
    <recommendedName>
        <fullName evidence="3">THUMP domain-containing protein</fullName>
    </recommendedName>
</protein>
<comment type="caution">
    <text evidence="5">The sequence shown here is derived from an EMBL/GenBank/DDBJ whole genome shotgun (WGS) entry which is preliminary data.</text>
</comment>
<dbReference type="EMBL" id="JACBAE010001365">
    <property type="protein sequence ID" value="KAF7161147.1"/>
    <property type="molecule type" value="Genomic_DNA"/>
</dbReference>
<dbReference type="PANTHER" id="PTHR13452:SF10">
    <property type="entry name" value="THUMP DOMAIN-CONTAINING PROTEIN 1"/>
    <property type="match status" value="1"/>
</dbReference>
<dbReference type="Proteomes" id="UP000641853">
    <property type="component" value="Unassembled WGS sequence"/>
</dbReference>
<dbReference type="OrthoDB" id="5210591at2759"/>
<dbReference type="PROSITE" id="PS51165">
    <property type="entry name" value="THUMP"/>
    <property type="match status" value="1"/>
</dbReference>
<feature type="domain" description="THUMP" evidence="3">
    <location>
        <begin position="142"/>
        <end position="247"/>
    </location>
</feature>
<evidence type="ECO:0000256" key="1">
    <source>
        <dbReference type="PROSITE-ProRule" id="PRU00529"/>
    </source>
</evidence>
<keyword evidence="6" id="KW-1185">Reference proteome</keyword>
<evidence type="ECO:0000259" key="3">
    <source>
        <dbReference type="PROSITE" id="PS51165"/>
    </source>
</evidence>
<accession>A0A8H6V234</accession>
<dbReference type="GO" id="GO:0003723">
    <property type="term" value="F:RNA binding"/>
    <property type="evidence" value="ECO:0007669"/>
    <property type="project" value="UniProtKB-UniRule"/>
</dbReference>
<organism evidence="5 6">
    <name type="scientific">Aspergillus felis</name>
    <dbReference type="NCBI Taxonomy" id="1287682"/>
    <lineage>
        <taxon>Eukaryota</taxon>
        <taxon>Fungi</taxon>
        <taxon>Dikarya</taxon>
        <taxon>Ascomycota</taxon>
        <taxon>Pezizomycotina</taxon>
        <taxon>Eurotiomycetes</taxon>
        <taxon>Eurotiomycetidae</taxon>
        <taxon>Eurotiales</taxon>
        <taxon>Aspergillaceae</taxon>
        <taxon>Aspergillus</taxon>
        <taxon>Aspergillus subgen. Fumigati</taxon>
    </lineage>
</organism>
<dbReference type="FunFam" id="3.30.2300.10:FF:000001">
    <property type="entry name" value="THUMP domain-containing protein 1"/>
    <property type="match status" value="1"/>
</dbReference>
<dbReference type="Gene3D" id="3.30.2300.10">
    <property type="entry name" value="THUMP superfamily"/>
    <property type="match status" value="1"/>
</dbReference>
<dbReference type="Pfam" id="PF02926">
    <property type="entry name" value="THUMP"/>
    <property type="match status" value="1"/>
</dbReference>
<sequence>MAGAEKRAMPDNSTDQSSKRRKGGGKWQKQQSNKAIIESGDWGVFVTCDMGREGKCIAEALDLFSQSVESASSNSRDEDSGSDEDEGDIEAQIKKEIEGLKPGSAKPRQFQAIRMEMPCVTFIRFDKSIDPEKLVHEVCLDAHANPEKKRCRWVQRMTPVRSIRKTLSVDLEAFAKEILKPHFHSGGSPKKYAIRPTIRGNNKFNRDTVIKTIADVVGPEHSVDLKNYDLIILVHLIQDTLLGSAFLVRQYIHGSTLRELESRLTAEDRRELDRQLGLLVNMIGQHTANSFGTLEQVALGSGTSSWREAFLVHFESILRDSEDVFVHLPYAEIRHQVGRLSPVLDEITSPRLVICDFGRPSAVLLDPVSKQLVGIAGFDSALWGDVYMGEIFEDPSPAVLDGFASRDIDCEPDLIRQLLYACYRSIHNITVQYYRERNSAAEIEARRRLTRVLTEMAAIEVVETRVDV</sequence>
<feature type="region of interest" description="Disordered" evidence="2">
    <location>
        <begin position="68"/>
        <end position="87"/>
    </location>
</feature>
<name>A0A8H6V234_9EURO</name>
<dbReference type="SUPFAM" id="SSF143437">
    <property type="entry name" value="THUMP domain-like"/>
    <property type="match status" value="1"/>
</dbReference>
<dbReference type="SMART" id="SM00981">
    <property type="entry name" value="THUMP"/>
    <property type="match status" value="1"/>
</dbReference>
<evidence type="ECO:0000256" key="2">
    <source>
        <dbReference type="SAM" id="MobiDB-lite"/>
    </source>
</evidence>